<comment type="caution">
    <text evidence="2">The sequence shown here is derived from an EMBL/GenBank/DDBJ whole genome shotgun (WGS) entry which is preliminary data.</text>
</comment>
<keyword evidence="1" id="KW-0812">Transmembrane</keyword>
<proteinExistence type="predicted"/>
<keyword evidence="1" id="KW-0472">Membrane</keyword>
<dbReference type="Proteomes" id="UP001259832">
    <property type="component" value="Unassembled WGS sequence"/>
</dbReference>
<protein>
    <submittedName>
        <fullName evidence="2">Uncharacterized protein</fullName>
    </submittedName>
</protein>
<organism evidence="2 3">
    <name type="scientific">Phytophthora citrophthora</name>
    <dbReference type="NCBI Taxonomy" id="4793"/>
    <lineage>
        <taxon>Eukaryota</taxon>
        <taxon>Sar</taxon>
        <taxon>Stramenopiles</taxon>
        <taxon>Oomycota</taxon>
        <taxon>Peronosporomycetes</taxon>
        <taxon>Peronosporales</taxon>
        <taxon>Peronosporaceae</taxon>
        <taxon>Phytophthora</taxon>
    </lineage>
</organism>
<feature type="transmembrane region" description="Helical" evidence="1">
    <location>
        <begin position="35"/>
        <end position="54"/>
    </location>
</feature>
<keyword evidence="3" id="KW-1185">Reference proteome</keyword>
<evidence type="ECO:0000313" key="3">
    <source>
        <dbReference type="Proteomes" id="UP001259832"/>
    </source>
</evidence>
<sequence length="76" mass="8237">MGPVMFPSGLEPDPVACGLVVKNCYMAFIRKIVHFYGTASLIPALTGVIFTVLAQSPRQTAGRKHCLDFLAKTRIA</sequence>
<gene>
    <name evidence="2" type="ORF">P3T76_014545</name>
</gene>
<dbReference type="EMBL" id="JASMQC010000042">
    <property type="protein sequence ID" value="KAK1930048.1"/>
    <property type="molecule type" value="Genomic_DNA"/>
</dbReference>
<reference evidence="2" key="1">
    <citation type="submission" date="2023-08" db="EMBL/GenBank/DDBJ databases">
        <title>Reference Genome Resource for the Citrus Pathogen Phytophthora citrophthora.</title>
        <authorList>
            <person name="Moller H."/>
            <person name="Coetzee B."/>
            <person name="Rose L.J."/>
            <person name="Van Niekerk J.M."/>
        </authorList>
    </citation>
    <scope>NUCLEOTIDE SEQUENCE</scope>
    <source>
        <strain evidence="2">STE-U-9442</strain>
    </source>
</reference>
<evidence type="ECO:0000256" key="1">
    <source>
        <dbReference type="SAM" id="Phobius"/>
    </source>
</evidence>
<name>A0AAD9G1A1_9STRA</name>
<dbReference type="AlphaFoldDB" id="A0AAD9G1A1"/>
<accession>A0AAD9G1A1</accession>
<keyword evidence="1" id="KW-1133">Transmembrane helix</keyword>
<evidence type="ECO:0000313" key="2">
    <source>
        <dbReference type="EMBL" id="KAK1930048.1"/>
    </source>
</evidence>